<dbReference type="PANTHER" id="PTHR11922">
    <property type="entry name" value="GMP SYNTHASE-RELATED"/>
    <property type="match status" value="1"/>
</dbReference>
<dbReference type="CDD" id="cd01997">
    <property type="entry name" value="GMP_synthase_C"/>
    <property type="match status" value="1"/>
</dbReference>
<comment type="subunit">
    <text evidence="9">Homodimer.</text>
</comment>
<dbReference type="EC" id="6.3.5.2" evidence="9"/>
<gene>
    <name evidence="9" type="primary">guaA</name>
    <name evidence="12" type="ORF">BGO89_03910</name>
</gene>
<evidence type="ECO:0000313" key="12">
    <source>
        <dbReference type="EMBL" id="OJX60725.1"/>
    </source>
</evidence>
<dbReference type="NCBIfam" id="TIGR00888">
    <property type="entry name" value="guaA_Nterm"/>
    <property type="match status" value="1"/>
</dbReference>
<evidence type="ECO:0000256" key="6">
    <source>
        <dbReference type="ARBA" id="ARBA00022755"/>
    </source>
</evidence>
<protein>
    <recommendedName>
        <fullName evidence="9">GMP synthase [glutamine-hydrolyzing]</fullName>
        <ecNumber evidence="9">6.3.5.2</ecNumber>
    </recommendedName>
    <alternativeName>
        <fullName evidence="9">GMP synthetase</fullName>
    </alternativeName>
    <alternativeName>
        <fullName evidence="9">Glutamine amidotransferase</fullName>
    </alternativeName>
</protein>
<dbReference type="AlphaFoldDB" id="A0A1M3L5A5"/>
<dbReference type="InterPro" id="IPR022955">
    <property type="entry name" value="GMP_synthase"/>
</dbReference>
<dbReference type="Gene3D" id="3.40.50.880">
    <property type="match status" value="1"/>
</dbReference>
<organism evidence="12 13">
    <name type="scientific">Candidatus Kapaibacterium thiocyanatum</name>
    <dbReference type="NCBI Taxonomy" id="1895771"/>
    <lineage>
        <taxon>Bacteria</taxon>
        <taxon>Pseudomonadati</taxon>
        <taxon>Candidatus Kapaibacteriota</taxon>
        <taxon>Candidatus Kapaibacteriia</taxon>
        <taxon>Candidatus Kapaibacteriales</taxon>
        <taxon>Candidatus Kapaibacteriaceae</taxon>
        <taxon>Candidatus Kapaibacterium</taxon>
    </lineage>
</organism>
<keyword evidence="3 9" id="KW-0436">Ligase</keyword>
<evidence type="ECO:0000256" key="9">
    <source>
        <dbReference type="HAMAP-Rule" id="MF_00344"/>
    </source>
</evidence>
<feature type="active site" evidence="9">
    <location>
        <position position="170"/>
    </location>
</feature>
<evidence type="ECO:0000256" key="8">
    <source>
        <dbReference type="ARBA" id="ARBA00022962"/>
    </source>
</evidence>
<dbReference type="CDD" id="cd01742">
    <property type="entry name" value="GATase1_GMP_Synthase"/>
    <property type="match status" value="1"/>
</dbReference>
<dbReference type="InterPro" id="IPR017926">
    <property type="entry name" value="GATASE"/>
</dbReference>
<dbReference type="FunFam" id="3.30.300.10:FF:000002">
    <property type="entry name" value="GMP synthase [glutamine-hydrolyzing]"/>
    <property type="match status" value="1"/>
</dbReference>
<dbReference type="PANTHER" id="PTHR11922:SF2">
    <property type="entry name" value="GMP SYNTHASE [GLUTAMINE-HYDROLYZING]"/>
    <property type="match status" value="1"/>
</dbReference>
<dbReference type="SUPFAM" id="SSF52317">
    <property type="entry name" value="Class I glutamine amidotransferase-like"/>
    <property type="match status" value="1"/>
</dbReference>
<dbReference type="Pfam" id="PF02540">
    <property type="entry name" value="NAD_synthase"/>
    <property type="match status" value="1"/>
</dbReference>
<keyword evidence="8 9" id="KW-0315">Glutamine amidotransferase</keyword>
<evidence type="ECO:0000256" key="4">
    <source>
        <dbReference type="ARBA" id="ARBA00022741"/>
    </source>
</evidence>
<dbReference type="InterPro" id="IPR025777">
    <property type="entry name" value="GMPS_ATP_PPase_dom"/>
</dbReference>
<evidence type="ECO:0000256" key="7">
    <source>
        <dbReference type="ARBA" id="ARBA00022840"/>
    </source>
</evidence>
<evidence type="ECO:0000256" key="3">
    <source>
        <dbReference type="ARBA" id="ARBA00022598"/>
    </source>
</evidence>
<dbReference type="InterPro" id="IPR029062">
    <property type="entry name" value="Class_I_gatase-like"/>
</dbReference>
<dbReference type="InterPro" id="IPR004739">
    <property type="entry name" value="GMP_synth_GATase"/>
</dbReference>
<feature type="binding site" evidence="10">
    <location>
        <begin position="224"/>
        <end position="230"/>
    </location>
    <ligand>
        <name>ATP</name>
        <dbReference type="ChEBI" id="CHEBI:30616"/>
    </ligand>
</feature>
<keyword evidence="5 9" id="KW-0332">GMP biosynthesis</keyword>
<feature type="active site" description="Nucleophile" evidence="9">
    <location>
        <position position="83"/>
    </location>
</feature>
<dbReference type="InterPro" id="IPR001674">
    <property type="entry name" value="GMP_synth_C"/>
</dbReference>
<dbReference type="GO" id="GO:0005524">
    <property type="term" value="F:ATP binding"/>
    <property type="evidence" value="ECO:0007669"/>
    <property type="project" value="UniProtKB-UniRule"/>
</dbReference>
<dbReference type="Pfam" id="PF00958">
    <property type="entry name" value="GMP_synt_C"/>
    <property type="match status" value="1"/>
</dbReference>
<reference evidence="12 13" key="1">
    <citation type="submission" date="2016-09" db="EMBL/GenBank/DDBJ databases">
        <title>Genome-resolved meta-omics ties microbial dynamics to process performance in biotechnology for thiocyanate degradation.</title>
        <authorList>
            <person name="Kantor R.S."/>
            <person name="Huddy R.J."/>
            <person name="Iyer R."/>
            <person name="Thomas B.C."/>
            <person name="Brown C.T."/>
            <person name="Anantharaman K."/>
            <person name="Tringe S."/>
            <person name="Hettich R.L."/>
            <person name="Harrison S.T."/>
            <person name="Banfield J.F."/>
        </authorList>
    </citation>
    <scope>NUCLEOTIDE SEQUENCE [LARGE SCALE GENOMIC DNA]</scope>
    <source>
        <strain evidence="12">59-99</strain>
    </source>
</reference>
<keyword evidence="7 9" id="KW-0067">ATP-binding</keyword>
<accession>A0A1M3L5A5</accession>
<dbReference type="FunFam" id="3.40.50.880:FF:000001">
    <property type="entry name" value="GMP synthase [glutamine-hydrolyzing]"/>
    <property type="match status" value="1"/>
</dbReference>
<feature type="domain" description="GMPS ATP-PPase" evidence="11">
    <location>
        <begin position="197"/>
        <end position="388"/>
    </location>
</feature>
<dbReference type="FunFam" id="3.40.50.620:FF:000001">
    <property type="entry name" value="GMP synthase [glutamine-hydrolyzing]"/>
    <property type="match status" value="1"/>
</dbReference>
<dbReference type="GO" id="GO:0003921">
    <property type="term" value="F:GMP synthase activity"/>
    <property type="evidence" value="ECO:0007669"/>
    <property type="project" value="InterPro"/>
</dbReference>
<dbReference type="NCBIfam" id="TIGR00884">
    <property type="entry name" value="guaA_Cterm"/>
    <property type="match status" value="1"/>
</dbReference>
<comment type="function">
    <text evidence="1 9">Catalyzes the synthesis of GMP from XMP.</text>
</comment>
<dbReference type="PROSITE" id="PS51273">
    <property type="entry name" value="GATASE_TYPE_1"/>
    <property type="match status" value="1"/>
</dbReference>
<keyword evidence="4 9" id="KW-0547">Nucleotide-binding</keyword>
<evidence type="ECO:0000256" key="10">
    <source>
        <dbReference type="PROSITE-ProRule" id="PRU00886"/>
    </source>
</evidence>
<dbReference type="Proteomes" id="UP000184233">
    <property type="component" value="Unassembled WGS sequence"/>
</dbReference>
<dbReference type="GO" id="GO:0005829">
    <property type="term" value="C:cytosol"/>
    <property type="evidence" value="ECO:0007669"/>
    <property type="project" value="TreeGrafter"/>
</dbReference>
<feature type="active site" evidence="9">
    <location>
        <position position="172"/>
    </location>
</feature>
<dbReference type="PRINTS" id="PR00099">
    <property type="entry name" value="CPSGATASE"/>
</dbReference>
<evidence type="ECO:0000256" key="1">
    <source>
        <dbReference type="ARBA" id="ARBA00002332"/>
    </source>
</evidence>
<dbReference type="SUPFAM" id="SSF52402">
    <property type="entry name" value="Adenine nucleotide alpha hydrolases-like"/>
    <property type="match status" value="1"/>
</dbReference>
<dbReference type="PRINTS" id="PR00097">
    <property type="entry name" value="ANTSNTHASEII"/>
</dbReference>
<name>A0A1M3L5A5_9BACT</name>
<dbReference type="EMBL" id="MKVH01000003">
    <property type="protein sequence ID" value="OJX60725.1"/>
    <property type="molecule type" value="Genomic_DNA"/>
</dbReference>
<dbReference type="Pfam" id="PF00117">
    <property type="entry name" value="GATase"/>
    <property type="match status" value="1"/>
</dbReference>
<comment type="pathway">
    <text evidence="2 9">Purine metabolism; GMP biosynthesis; GMP from XMP (L-Gln route): step 1/1.</text>
</comment>
<sequence length="513" mass="56671">MNHSERIVILDFGSQYTQIIARKVREVGVYAEIHPFSITREALEELSPKGIILSGGPSSVYDDGAPIPSFDVFGLGIPVLGICYGLQLLAYQLGGAVDKAARREYGRATLQVDDTSDLFKGMPSTTQVWMSHGDHLTRIPEGFERIGHTENSGICAVRDLSRRIWGVQFHPEVHHTTEGKTLLANFVLGICGCAATWNASSFIEATIADIRATVGDGSVICALSGGVDSTVVAVLLHKALGDRVHCIHIDSGLMRKGESAQIHELFKKHFDMSIDVVDGSEMFLSSLGGITDPEQKRKIIGAAFIDLFDVEAKKFSDAQFLAQGTLYPDVIESLSVKGPSMTIKTHHNVGGLPDYMKLKLIEPFRELFKDEVRAVGRELGIPEWFIERHPFPGPGLAIRIPGAITKEKLDILREADEIYLEEIRRAGLYNEIWQAFAVLLPVQTVGVMGDIRTYEFVCGLRAVTSTDGMTADWYHMPYDVLARMSSRIINEVRGINRVVYDISSKPPATIEWE</sequence>
<evidence type="ECO:0000313" key="13">
    <source>
        <dbReference type="Proteomes" id="UP000184233"/>
    </source>
</evidence>
<dbReference type="HAMAP" id="MF_00344">
    <property type="entry name" value="GMP_synthase"/>
    <property type="match status" value="1"/>
</dbReference>
<comment type="caution">
    <text evidence="12">The sequence shown here is derived from an EMBL/GenBank/DDBJ whole genome shotgun (WGS) entry which is preliminary data.</text>
</comment>
<evidence type="ECO:0000259" key="11">
    <source>
        <dbReference type="PROSITE" id="PS51553"/>
    </source>
</evidence>
<dbReference type="PROSITE" id="PS51553">
    <property type="entry name" value="GMPS_ATP_PPASE"/>
    <property type="match status" value="1"/>
</dbReference>
<evidence type="ECO:0000256" key="5">
    <source>
        <dbReference type="ARBA" id="ARBA00022749"/>
    </source>
</evidence>
<dbReference type="InterPro" id="IPR022310">
    <property type="entry name" value="NAD/GMP_synthase"/>
</dbReference>
<dbReference type="SUPFAM" id="SSF54810">
    <property type="entry name" value="GMP synthetase C-terminal dimerisation domain"/>
    <property type="match status" value="1"/>
</dbReference>
<dbReference type="InterPro" id="IPR014729">
    <property type="entry name" value="Rossmann-like_a/b/a_fold"/>
</dbReference>
<dbReference type="Gene3D" id="3.30.300.10">
    <property type="match status" value="1"/>
</dbReference>
<dbReference type="UniPathway" id="UPA00189">
    <property type="reaction ID" value="UER00296"/>
</dbReference>
<keyword evidence="6 9" id="KW-0658">Purine biosynthesis</keyword>
<dbReference type="STRING" id="1895771.BGO89_03910"/>
<proteinExistence type="inferred from homology"/>
<evidence type="ECO:0000256" key="2">
    <source>
        <dbReference type="ARBA" id="ARBA00005153"/>
    </source>
</evidence>
<dbReference type="NCBIfam" id="NF000848">
    <property type="entry name" value="PRK00074.1"/>
    <property type="match status" value="1"/>
</dbReference>
<dbReference type="Gene3D" id="3.40.50.620">
    <property type="entry name" value="HUPs"/>
    <property type="match status" value="1"/>
</dbReference>
<dbReference type="PRINTS" id="PR00096">
    <property type="entry name" value="GATASE"/>
</dbReference>
<comment type="catalytic activity">
    <reaction evidence="9">
        <text>XMP + L-glutamine + ATP + H2O = GMP + L-glutamate + AMP + diphosphate + 2 H(+)</text>
        <dbReference type="Rhea" id="RHEA:11680"/>
        <dbReference type="ChEBI" id="CHEBI:15377"/>
        <dbReference type="ChEBI" id="CHEBI:15378"/>
        <dbReference type="ChEBI" id="CHEBI:29985"/>
        <dbReference type="ChEBI" id="CHEBI:30616"/>
        <dbReference type="ChEBI" id="CHEBI:33019"/>
        <dbReference type="ChEBI" id="CHEBI:57464"/>
        <dbReference type="ChEBI" id="CHEBI:58115"/>
        <dbReference type="ChEBI" id="CHEBI:58359"/>
        <dbReference type="ChEBI" id="CHEBI:456215"/>
        <dbReference type="EC" id="6.3.5.2"/>
    </reaction>
</comment>